<comment type="caution">
    <text evidence="1">The sequence shown here is derived from an EMBL/GenBank/DDBJ whole genome shotgun (WGS) entry which is preliminary data.</text>
</comment>
<protein>
    <submittedName>
        <fullName evidence="1">Uncharacterized protein</fullName>
    </submittedName>
</protein>
<evidence type="ECO:0000313" key="2">
    <source>
        <dbReference type="Proteomes" id="UP000265520"/>
    </source>
</evidence>
<accession>A0A392R1B7</accession>
<feature type="non-terminal residue" evidence="1">
    <location>
        <position position="127"/>
    </location>
</feature>
<name>A0A392R1B7_9FABA</name>
<evidence type="ECO:0000313" key="1">
    <source>
        <dbReference type="EMBL" id="MCI30039.1"/>
    </source>
</evidence>
<keyword evidence="2" id="KW-1185">Reference proteome</keyword>
<dbReference type="AlphaFoldDB" id="A0A392R1B7"/>
<dbReference type="Proteomes" id="UP000265520">
    <property type="component" value="Unassembled WGS sequence"/>
</dbReference>
<sequence>MKAIASGGVTDFSRPKCPLAYPALIMGLIKQARISIPPLIHEHLGTIYDRYVVRHCKAKKLEPAPQASEHPTTSHGASAIDPTLQRWFYHTWDQNTSNHRAMIAMQESMYNMQLNQQVMSPADFQAH</sequence>
<proteinExistence type="predicted"/>
<organism evidence="1 2">
    <name type="scientific">Trifolium medium</name>
    <dbReference type="NCBI Taxonomy" id="97028"/>
    <lineage>
        <taxon>Eukaryota</taxon>
        <taxon>Viridiplantae</taxon>
        <taxon>Streptophyta</taxon>
        <taxon>Embryophyta</taxon>
        <taxon>Tracheophyta</taxon>
        <taxon>Spermatophyta</taxon>
        <taxon>Magnoliopsida</taxon>
        <taxon>eudicotyledons</taxon>
        <taxon>Gunneridae</taxon>
        <taxon>Pentapetalae</taxon>
        <taxon>rosids</taxon>
        <taxon>fabids</taxon>
        <taxon>Fabales</taxon>
        <taxon>Fabaceae</taxon>
        <taxon>Papilionoideae</taxon>
        <taxon>50 kb inversion clade</taxon>
        <taxon>NPAAA clade</taxon>
        <taxon>Hologalegina</taxon>
        <taxon>IRL clade</taxon>
        <taxon>Trifolieae</taxon>
        <taxon>Trifolium</taxon>
    </lineage>
</organism>
<reference evidence="1 2" key="1">
    <citation type="journal article" date="2018" name="Front. Plant Sci.">
        <title>Red Clover (Trifolium pratense) and Zigzag Clover (T. medium) - A Picture of Genomic Similarities and Differences.</title>
        <authorList>
            <person name="Dluhosova J."/>
            <person name="Istvanek J."/>
            <person name="Nedelnik J."/>
            <person name="Repkova J."/>
        </authorList>
    </citation>
    <scope>NUCLEOTIDE SEQUENCE [LARGE SCALE GENOMIC DNA]</scope>
    <source>
        <strain evidence="2">cv. 10/8</strain>
        <tissue evidence="1">Leaf</tissue>
    </source>
</reference>
<dbReference type="EMBL" id="LXQA010176553">
    <property type="protein sequence ID" value="MCI30039.1"/>
    <property type="molecule type" value="Genomic_DNA"/>
</dbReference>